<dbReference type="InterPro" id="IPR023753">
    <property type="entry name" value="FAD/NAD-binding_dom"/>
</dbReference>
<feature type="domain" description="FAD/NAD(P)-binding" evidence="3">
    <location>
        <begin position="7"/>
        <end position="286"/>
    </location>
</feature>
<evidence type="ECO:0000313" key="5">
    <source>
        <dbReference type="Proteomes" id="UP001597511"/>
    </source>
</evidence>
<gene>
    <name evidence="4" type="ORF">ACFS6H_13995</name>
</gene>
<dbReference type="SUPFAM" id="SSF51905">
    <property type="entry name" value="FAD/NAD(P)-binding domain"/>
    <property type="match status" value="1"/>
</dbReference>
<dbReference type="PANTHER" id="PTHR48105">
    <property type="entry name" value="THIOREDOXIN REDUCTASE 1-RELATED-RELATED"/>
    <property type="match status" value="1"/>
</dbReference>
<keyword evidence="1" id="KW-0285">Flavoprotein</keyword>
<keyword evidence="5" id="KW-1185">Reference proteome</keyword>
<evidence type="ECO:0000256" key="1">
    <source>
        <dbReference type="ARBA" id="ARBA00022630"/>
    </source>
</evidence>
<dbReference type="InterPro" id="IPR050097">
    <property type="entry name" value="Ferredoxin-NADP_redctase_2"/>
</dbReference>
<dbReference type="Gene3D" id="3.50.50.60">
    <property type="entry name" value="FAD/NAD(P)-binding domain"/>
    <property type="match status" value="2"/>
</dbReference>
<dbReference type="EMBL" id="JBHUOZ010000003">
    <property type="protein sequence ID" value="MFD2920832.1"/>
    <property type="molecule type" value="Genomic_DNA"/>
</dbReference>
<evidence type="ECO:0000313" key="4">
    <source>
        <dbReference type="EMBL" id="MFD2920832.1"/>
    </source>
</evidence>
<name>A0ABW6A7V6_9BACT</name>
<reference evidence="5" key="1">
    <citation type="journal article" date="2019" name="Int. J. Syst. Evol. Microbiol.">
        <title>The Global Catalogue of Microorganisms (GCM) 10K type strain sequencing project: providing services to taxonomists for standard genome sequencing and annotation.</title>
        <authorList>
            <consortium name="The Broad Institute Genomics Platform"/>
            <consortium name="The Broad Institute Genome Sequencing Center for Infectious Disease"/>
            <person name="Wu L."/>
            <person name="Ma J."/>
        </authorList>
    </citation>
    <scope>NUCLEOTIDE SEQUENCE [LARGE SCALE GENOMIC DNA]</scope>
    <source>
        <strain evidence="5">KCTC 23299</strain>
    </source>
</reference>
<accession>A0ABW6A7V6</accession>
<dbReference type="RefSeq" id="WP_386099952.1">
    <property type="nucleotide sequence ID" value="NZ_JBHUOZ010000003.1"/>
</dbReference>
<dbReference type="InterPro" id="IPR036188">
    <property type="entry name" value="FAD/NAD-bd_sf"/>
</dbReference>
<dbReference type="Pfam" id="PF07992">
    <property type="entry name" value="Pyr_redox_2"/>
    <property type="match status" value="1"/>
</dbReference>
<comment type="caution">
    <text evidence="4">The sequence shown here is derived from an EMBL/GenBank/DDBJ whole genome shotgun (WGS) entry which is preliminary data.</text>
</comment>
<sequence length="302" mass="32488">MEFANKYDVIIIGGSYAGLSAAMALGRSLKKVLVIDSGKPCNAPTPHSHNFLTQDGSTPAAIAALGKQQVQQYDTVIFYDGLATEGNMVENGFSVTTEKGDVFLAGKLIFATGIRDLLPGIPGLAESWGKSVIHCPYCHGYEFRGKKTGIMGNGEIAFHLSSLVNNLSKDLSLFTNGPADLTPEQVAKLKEHDIPVIETPVTEIIQQHGNITGVLLADGSKRELDALYARVAFEQHCPIPQSLGCVINEQGYIQVDNMQRTTIPGVYACGDNSHFMRSVANAVATGNFTGAVVNRELTEERF</sequence>
<dbReference type="Proteomes" id="UP001597511">
    <property type="component" value="Unassembled WGS sequence"/>
</dbReference>
<dbReference type="PRINTS" id="PR00469">
    <property type="entry name" value="PNDRDTASEII"/>
</dbReference>
<organism evidence="4 5">
    <name type="scientific">Terrimonas rubra</name>
    <dbReference type="NCBI Taxonomy" id="1035890"/>
    <lineage>
        <taxon>Bacteria</taxon>
        <taxon>Pseudomonadati</taxon>
        <taxon>Bacteroidota</taxon>
        <taxon>Chitinophagia</taxon>
        <taxon>Chitinophagales</taxon>
        <taxon>Chitinophagaceae</taxon>
        <taxon>Terrimonas</taxon>
    </lineage>
</organism>
<proteinExistence type="predicted"/>
<protein>
    <submittedName>
        <fullName evidence="4">NAD(P)/FAD-dependent oxidoreductase</fullName>
    </submittedName>
</protein>
<dbReference type="PRINTS" id="PR00368">
    <property type="entry name" value="FADPNR"/>
</dbReference>
<evidence type="ECO:0000259" key="3">
    <source>
        <dbReference type="Pfam" id="PF07992"/>
    </source>
</evidence>
<evidence type="ECO:0000256" key="2">
    <source>
        <dbReference type="ARBA" id="ARBA00023002"/>
    </source>
</evidence>
<keyword evidence="2" id="KW-0560">Oxidoreductase</keyword>